<feature type="domain" description="PurM-like N-terminal" evidence="1">
    <location>
        <begin position="32"/>
        <end position="99"/>
    </location>
</feature>
<dbReference type="PANTHER" id="PTHR30270">
    <property type="entry name" value="THIAMINE-MONOPHOSPHATE KINASE"/>
    <property type="match status" value="1"/>
</dbReference>
<dbReference type="HOGENOM" id="CLU_2242431_0_0_11"/>
<dbReference type="Pfam" id="PF00586">
    <property type="entry name" value="AIRS"/>
    <property type="match status" value="1"/>
</dbReference>
<proteinExistence type="predicted"/>
<dbReference type="eggNOG" id="COG0611">
    <property type="taxonomic scope" value="Bacteria"/>
</dbReference>
<dbReference type="GO" id="GO:0009030">
    <property type="term" value="F:thiamine-phosphate kinase activity"/>
    <property type="evidence" value="ECO:0007669"/>
    <property type="project" value="InterPro"/>
</dbReference>
<dbReference type="InterPro" id="IPR006283">
    <property type="entry name" value="ThiL-like"/>
</dbReference>
<reference evidence="2" key="1">
    <citation type="submission" date="2009-10" db="EMBL/GenBank/DDBJ databases">
        <title>The genome sequence of Streptomyces sviceus strain ATCC 29083.</title>
        <authorList>
            <consortium name="The Broad Institute Genome Sequencing Platform"/>
            <consortium name="Broad Institute Microbial Sequencing Center"/>
            <person name="Fischbach M."/>
            <person name="Godfrey P."/>
            <person name="Ward D."/>
            <person name="Young S."/>
            <person name="Zeng Q."/>
            <person name="Koehrsen M."/>
            <person name="Alvarado L."/>
            <person name="Berlin A.M."/>
            <person name="Bochicchio J."/>
            <person name="Borenstein D."/>
            <person name="Chapman S.B."/>
            <person name="Chen Z."/>
            <person name="Engels R."/>
            <person name="Freedman E."/>
            <person name="Gellesch M."/>
            <person name="Goldberg J."/>
            <person name="Griggs A."/>
            <person name="Gujja S."/>
            <person name="Heilman E.R."/>
            <person name="Heiman D.I."/>
            <person name="Hepburn T.A."/>
            <person name="Howarth C."/>
            <person name="Jen D."/>
            <person name="Larson L."/>
            <person name="Lewis B."/>
            <person name="Mehta T."/>
            <person name="Park D."/>
            <person name="Pearson M."/>
            <person name="Richards J."/>
            <person name="Roberts A."/>
            <person name="Saif S."/>
            <person name="Shea T.D."/>
            <person name="Shenoy N."/>
            <person name="Sisk P."/>
            <person name="Stolte C."/>
            <person name="Sykes S.N."/>
            <person name="Thomson T."/>
            <person name="Walk T."/>
            <person name="White J."/>
            <person name="Yandava C."/>
            <person name="Straight P."/>
            <person name="Clardy J."/>
            <person name="Hung D."/>
            <person name="Kolter R."/>
            <person name="Mekalanos J."/>
            <person name="Walker S."/>
            <person name="Walsh C.T."/>
            <person name="Wieland-Brown L.C."/>
            <person name="Haas B."/>
            <person name="Nusbaum C."/>
            <person name="Birren B."/>
        </authorList>
    </citation>
    <scope>NUCLEOTIDE SEQUENCE [LARGE SCALE GENOMIC DNA]</scope>
    <source>
        <strain evidence="2">ATCC 29083</strain>
    </source>
</reference>
<dbReference type="RefSeq" id="WP_007384931.1">
    <property type="nucleotide sequence ID" value="NZ_CM000951.1"/>
</dbReference>
<organism evidence="2 3">
    <name type="scientific">Streptomyces sviceus (strain ATCC 29083 / DSM 924 / JCM 4929 / NBRC 13980 / NCIMB 11184 / NRRL 5439 / UC 5370)</name>
    <dbReference type="NCBI Taxonomy" id="463191"/>
    <lineage>
        <taxon>Bacteria</taxon>
        <taxon>Bacillati</taxon>
        <taxon>Actinomycetota</taxon>
        <taxon>Actinomycetes</taxon>
        <taxon>Kitasatosporales</taxon>
        <taxon>Streptomycetaceae</taxon>
        <taxon>Streptomyces</taxon>
    </lineage>
</organism>
<dbReference type="InterPro" id="IPR036921">
    <property type="entry name" value="PurM-like_N_sf"/>
</dbReference>
<evidence type="ECO:0000313" key="2">
    <source>
        <dbReference type="EMBL" id="EDY53893.2"/>
    </source>
</evidence>
<dbReference type="Gene3D" id="3.30.1330.10">
    <property type="entry name" value="PurM-like, N-terminal domain"/>
    <property type="match status" value="1"/>
</dbReference>
<dbReference type="PANTHER" id="PTHR30270:SF0">
    <property type="entry name" value="THIAMINE-MONOPHOSPHATE KINASE"/>
    <property type="match status" value="1"/>
</dbReference>
<dbReference type="AlphaFoldDB" id="B5HM38"/>
<dbReference type="SUPFAM" id="SSF55326">
    <property type="entry name" value="PurM N-terminal domain-like"/>
    <property type="match status" value="1"/>
</dbReference>
<evidence type="ECO:0000259" key="1">
    <source>
        <dbReference type="Pfam" id="PF00586"/>
    </source>
</evidence>
<dbReference type="InterPro" id="IPR016188">
    <property type="entry name" value="PurM-like_N"/>
</dbReference>
<dbReference type="Proteomes" id="UP000002785">
    <property type="component" value="Chromosome"/>
</dbReference>
<evidence type="ECO:0000313" key="3">
    <source>
        <dbReference type="Proteomes" id="UP000002785"/>
    </source>
</evidence>
<gene>
    <name evidence="2" type="ORF">SSEG_00473</name>
</gene>
<accession>B5HM38</accession>
<keyword evidence="3" id="KW-1185">Reference proteome</keyword>
<sequence length="106" mass="11136">MKGTVGELGEFGLIRELTSRLTTTPAVRVGPGDDAAVVAAPDRRVVASTDILLEGRHFRRDWSTAYDVGRKAAAQNLADIAAMGAVPTALLLGLVVPAELPVTWPS</sequence>
<feature type="non-terminal residue" evidence="2">
    <location>
        <position position="106"/>
    </location>
</feature>
<dbReference type="GO" id="GO:0009228">
    <property type="term" value="P:thiamine biosynthetic process"/>
    <property type="evidence" value="ECO:0007669"/>
    <property type="project" value="InterPro"/>
</dbReference>
<protein>
    <submittedName>
        <fullName evidence="2">Thiamine monophosphate kinase</fullName>
    </submittedName>
</protein>
<dbReference type="EMBL" id="CM000951">
    <property type="protein sequence ID" value="EDY53893.2"/>
    <property type="molecule type" value="Genomic_DNA"/>
</dbReference>
<name>B5HM38_STRX2</name>
<keyword evidence="2" id="KW-0808">Transferase</keyword>
<keyword evidence="2" id="KW-0418">Kinase</keyword>